<name>A0A368L828_9BURK</name>
<dbReference type="EMBL" id="QPGB01000001">
    <property type="protein sequence ID" value="RCS59858.1"/>
    <property type="molecule type" value="Genomic_DNA"/>
</dbReference>
<dbReference type="SUPFAM" id="SSF55785">
    <property type="entry name" value="PYP-like sensor domain (PAS domain)"/>
    <property type="match status" value="1"/>
</dbReference>
<dbReference type="InterPro" id="IPR000014">
    <property type="entry name" value="PAS"/>
</dbReference>
<reference evidence="3 4" key="1">
    <citation type="journal article" date="2018" name="Int. J. Syst. Evol. Microbiol.">
        <title>Parvibium lacunae gen. nov., sp. nov., a new member of the family Alcaligenaceae isolated from a freshwater pond.</title>
        <authorList>
            <person name="Chen W.M."/>
            <person name="Xie P.B."/>
            <person name="Hsu M.Y."/>
            <person name="Sheu S.Y."/>
        </authorList>
    </citation>
    <scope>NUCLEOTIDE SEQUENCE [LARGE SCALE GENOMIC DNA]</scope>
    <source>
        <strain evidence="3 4">KMB9</strain>
    </source>
</reference>
<feature type="domain" description="GGDEF" evidence="2">
    <location>
        <begin position="241"/>
        <end position="360"/>
    </location>
</feature>
<comment type="caution">
    <text evidence="3">The sequence shown here is derived from an EMBL/GenBank/DDBJ whole genome shotgun (WGS) entry which is preliminary data.</text>
</comment>
<dbReference type="InterPro" id="IPR035965">
    <property type="entry name" value="PAS-like_dom_sf"/>
</dbReference>
<proteinExistence type="predicted"/>
<evidence type="ECO:0000313" key="4">
    <source>
        <dbReference type="Proteomes" id="UP000252357"/>
    </source>
</evidence>
<dbReference type="InterPro" id="IPR043128">
    <property type="entry name" value="Rev_trsase/Diguanyl_cyclase"/>
</dbReference>
<dbReference type="OrthoDB" id="8889827at2"/>
<dbReference type="PANTHER" id="PTHR44757">
    <property type="entry name" value="DIGUANYLATE CYCLASE DGCP"/>
    <property type="match status" value="1"/>
</dbReference>
<dbReference type="RefSeq" id="WP_114402007.1">
    <property type="nucleotide sequence ID" value="NZ_QPGB01000001.1"/>
</dbReference>
<sequence>MVWLLGLGLLIASALCGWLMWRLRQQKQQYTEAKEQVRALKTKIEQHRKERSGFRQALDRSKLESAQLKHSLDDALSQSNFLAQALESVDQPMVAVNLRQQQTMANLACIRLYGYPANVCESTENPFLERGTETAHLPVDAWRELNLGHLYWGTDSTKRSNGKAILIERRVTPIMDAQGLAGYISLESDVTSSQCEQIKEAPKRSDYDVLTGLLNREAMTNRLDLQLQRAEERKLQGGGAQSLAVARIDLLNLRKIAHEHGQGMTDALLIEVAQRIRGVIRAGDYAARLNHDQLAVVFHRVIDKTLATELCIRLKESIETRYEVGAFALNVEAGLQISLYPEDGASVDSLLQSKQNWATV</sequence>
<keyword evidence="4" id="KW-1185">Reference proteome</keyword>
<dbReference type="NCBIfam" id="TIGR00229">
    <property type="entry name" value="sensory_box"/>
    <property type="match status" value="1"/>
</dbReference>
<dbReference type="PANTHER" id="PTHR44757:SF2">
    <property type="entry name" value="BIOFILM ARCHITECTURE MAINTENANCE PROTEIN MBAA"/>
    <property type="match status" value="1"/>
</dbReference>
<dbReference type="InterPro" id="IPR052155">
    <property type="entry name" value="Biofilm_reg_signaling"/>
</dbReference>
<dbReference type="InterPro" id="IPR000160">
    <property type="entry name" value="GGDEF_dom"/>
</dbReference>
<dbReference type="Gene3D" id="3.30.70.270">
    <property type="match status" value="1"/>
</dbReference>
<dbReference type="CDD" id="cd01949">
    <property type="entry name" value="GGDEF"/>
    <property type="match status" value="1"/>
</dbReference>
<gene>
    <name evidence="3" type="ORF">DU000_03965</name>
</gene>
<dbReference type="SMART" id="SM00267">
    <property type="entry name" value="GGDEF"/>
    <property type="match status" value="1"/>
</dbReference>
<protein>
    <submittedName>
        <fullName evidence="3">GGDEF domain-containing protein</fullName>
    </submittedName>
</protein>
<evidence type="ECO:0000313" key="3">
    <source>
        <dbReference type="EMBL" id="RCS59858.1"/>
    </source>
</evidence>
<dbReference type="InterPro" id="IPR029787">
    <property type="entry name" value="Nucleotide_cyclase"/>
</dbReference>
<dbReference type="AlphaFoldDB" id="A0A368L828"/>
<dbReference type="PROSITE" id="PS50887">
    <property type="entry name" value="GGDEF"/>
    <property type="match status" value="1"/>
</dbReference>
<keyword evidence="1" id="KW-0175">Coiled coil</keyword>
<evidence type="ECO:0000256" key="1">
    <source>
        <dbReference type="SAM" id="Coils"/>
    </source>
</evidence>
<dbReference type="Pfam" id="PF00990">
    <property type="entry name" value="GGDEF"/>
    <property type="match status" value="1"/>
</dbReference>
<organism evidence="3 4">
    <name type="scientific">Parvibium lacunae</name>
    <dbReference type="NCBI Taxonomy" id="1888893"/>
    <lineage>
        <taxon>Bacteria</taxon>
        <taxon>Pseudomonadati</taxon>
        <taxon>Pseudomonadota</taxon>
        <taxon>Betaproteobacteria</taxon>
        <taxon>Burkholderiales</taxon>
        <taxon>Alcaligenaceae</taxon>
        <taxon>Parvibium</taxon>
    </lineage>
</organism>
<feature type="coiled-coil region" evidence="1">
    <location>
        <begin position="23"/>
        <end position="57"/>
    </location>
</feature>
<dbReference type="SUPFAM" id="SSF55073">
    <property type="entry name" value="Nucleotide cyclase"/>
    <property type="match status" value="1"/>
</dbReference>
<evidence type="ECO:0000259" key="2">
    <source>
        <dbReference type="PROSITE" id="PS50887"/>
    </source>
</evidence>
<dbReference type="Gene3D" id="3.30.450.20">
    <property type="entry name" value="PAS domain"/>
    <property type="match status" value="1"/>
</dbReference>
<dbReference type="Proteomes" id="UP000252357">
    <property type="component" value="Unassembled WGS sequence"/>
</dbReference>
<accession>A0A368L828</accession>
<dbReference type="NCBIfam" id="TIGR00254">
    <property type="entry name" value="GGDEF"/>
    <property type="match status" value="1"/>
</dbReference>